<name>A0ABY8DLI3_9HYPH</name>
<dbReference type="Gene3D" id="2.60.200.20">
    <property type="match status" value="1"/>
</dbReference>
<feature type="domain" description="YscD cytoplasmic" evidence="1">
    <location>
        <begin position="21"/>
        <end position="112"/>
    </location>
</feature>
<accession>A0ABY8DLI3</accession>
<dbReference type="InterPro" id="IPR012843">
    <property type="entry name" value="YscD"/>
</dbReference>
<dbReference type="SUPFAM" id="SSF49879">
    <property type="entry name" value="SMAD/FHA domain"/>
    <property type="match status" value="1"/>
</dbReference>
<geneLocation type="plasmid" evidence="3 4">
    <name>unnamed</name>
</geneLocation>
<dbReference type="InterPro" id="IPR008984">
    <property type="entry name" value="SMAD_FHA_dom_sf"/>
</dbReference>
<reference evidence="3 4" key="1">
    <citation type="submission" date="2023-03" db="EMBL/GenBank/DDBJ databases">
        <authorList>
            <person name="Kaur S."/>
            <person name="Espinosa-Saiz D."/>
            <person name="Velazquez E."/>
            <person name="Menendez E."/>
            <person name="diCenzo G.C."/>
        </authorList>
    </citation>
    <scope>NUCLEOTIDE SEQUENCE [LARGE SCALE GENOMIC DNA]</scope>
    <source>
        <strain evidence="3 4">LMG 24692</strain>
        <plasmid evidence="3 4">unnamed</plasmid>
    </source>
</reference>
<proteinExistence type="predicted"/>
<evidence type="ECO:0000313" key="3">
    <source>
        <dbReference type="EMBL" id="WEX91759.1"/>
    </source>
</evidence>
<dbReference type="InterPro" id="IPR032030">
    <property type="entry name" value="YscD_cytoplasmic_dom"/>
</dbReference>
<keyword evidence="3" id="KW-0614">Plasmid</keyword>
<evidence type="ECO:0000259" key="1">
    <source>
        <dbReference type="Pfam" id="PF16697"/>
    </source>
</evidence>
<dbReference type="Proteomes" id="UP001229355">
    <property type="component" value="Plasmid unnamed"/>
</dbReference>
<organism evidence="3 4">
    <name type="scientific">Sinorhizobium garamanticum</name>
    <dbReference type="NCBI Taxonomy" id="680247"/>
    <lineage>
        <taxon>Bacteria</taxon>
        <taxon>Pseudomonadati</taxon>
        <taxon>Pseudomonadota</taxon>
        <taxon>Alphaproteobacteria</taxon>
        <taxon>Hyphomicrobiales</taxon>
        <taxon>Rhizobiaceae</taxon>
        <taxon>Sinorhizobium/Ensifer group</taxon>
        <taxon>Sinorhizobium</taxon>
    </lineage>
</organism>
<dbReference type="EMBL" id="CP120375">
    <property type="protein sequence ID" value="WEX91759.1"/>
    <property type="molecule type" value="Genomic_DNA"/>
</dbReference>
<dbReference type="Pfam" id="PF21934">
    <property type="entry name" value="Yop-YscD_ppl_3rd"/>
    <property type="match status" value="1"/>
</dbReference>
<gene>
    <name evidence="3" type="primary">sctD</name>
    <name evidence="3" type="ORF">PZN02_006074</name>
</gene>
<keyword evidence="4" id="KW-1185">Reference proteome</keyword>
<dbReference type="InterPro" id="IPR053946">
    <property type="entry name" value="YscD_ppl_3rd"/>
</dbReference>
<evidence type="ECO:0000313" key="4">
    <source>
        <dbReference type="Proteomes" id="UP001229355"/>
    </source>
</evidence>
<feature type="domain" description="YscD-like Bon-like" evidence="2">
    <location>
        <begin position="334"/>
        <end position="384"/>
    </location>
</feature>
<sequence>MKDTTMEDVTLAGDDAKLTLRVMSGPKRGAETSLEEGVWLIGASDTDDLTFADPELAATHLRISVEAGRINIIAFAPGVRVGGKDLPMGTWTVLDRLTPVKVGRTIFTIGPAGSSFPDVDSEVREPDTSAHGSGRSELASALIGRQIPLVVGSTPRRLQLSAVACALLITPLVWFWAAIGPVPSSLSEATPAADRVRIAAHVVRELNVARNVNIRAVDDKLVVEGDLRPAEDGAFRAAPSNTGLEAEVSSKASTTITDSQLINLVTTVMTGFGIEGNVRVIGAREITITGYGPSDAKVQAALHRLQQDVPRLREVENAIVTPDRARVFLETAMTAQLRRHIRVSAKADGVLVSGALPPTDFQAWQNVASRFQKKFAPYISLETQFTPVILPAPRGVHLGRTPFIILENRTRLKLGDSLESLGQIVNIDRGGISVRMGADEVHVPYPSQPRWIAEEEKG</sequence>
<dbReference type="NCBIfam" id="TIGR02500">
    <property type="entry name" value="type_III_yscD"/>
    <property type="match status" value="1"/>
</dbReference>
<dbReference type="RefSeq" id="WP_280663715.1">
    <property type="nucleotide sequence ID" value="NZ_CP120375.1"/>
</dbReference>
<evidence type="ECO:0000259" key="2">
    <source>
        <dbReference type="Pfam" id="PF21934"/>
    </source>
</evidence>
<dbReference type="Pfam" id="PF16697">
    <property type="entry name" value="Yop-YscD_cpl"/>
    <property type="match status" value="1"/>
</dbReference>
<protein>
    <submittedName>
        <fullName evidence="3">Type III secretion system inner membrane ring subunit SctD</fullName>
    </submittedName>
</protein>